<keyword evidence="8" id="KW-1185">Reference proteome</keyword>
<dbReference type="InterPro" id="IPR007627">
    <property type="entry name" value="RNA_pol_sigma70_r2"/>
</dbReference>
<organism evidence="7 8">
    <name type="scientific">Pyxidicoccus fallax</name>
    <dbReference type="NCBI Taxonomy" id="394095"/>
    <lineage>
        <taxon>Bacteria</taxon>
        <taxon>Pseudomonadati</taxon>
        <taxon>Myxococcota</taxon>
        <taxon>Myxococcia</taxon>
        <taxon>Myxococcales</taxon>
        <taxon>Cystobacterineae</taxon>
        <taxon>Myxococcaceae</taxon>
        <taxon>Pyxidicoccus</taxon>
    </lineage>
</organism>
<dbReference type="GO" id="GO:0003677">
    <property type="term" value="F:DNA binding"/>
    <property type="evidence" value="ECO:0007669"/>
    <property type="project" value="InterPro"/>
</dbReference>
<dbReference type="InterPro" id="IPR013325">
    <property type="entry name" value="RNA_pol_sigma_r2"/>
</dbReference>
<dbReference type="InterPro" id="IPR013249">
    <property type="entry name" value="RNA_pol_sigma70_r4_t2"/>
</dbReference>
<dbReference type="AlphaFoldDB" id="A0A848LLR1"/>
<evidence type="ECO:0000313" key="7">
    <source>
        <dbReference type="EMBL" id="NMO18698.1"/>
    </source>
</evidence>
<evidence type="ECO:0000256" key="2">
    <source>
        <dbReference type="ARBA" id="ARBA00023015"/>
    </source>
</evidence>
<feature type="domain" description="RNA polymerase sigma factor 70 region 4 type 2" evidence="6">
    <location>
        <begin position="136"/>
        <end position="188"/>
    </location>
</feature>
<evidence type="ECO:0000256" key="1">
    <source>
        <dbReference type="ARBA" id="ARBA00010641"/>
    </source>
</evidence>
<accession>A0A848LLR1</accession>
<sequence>MAPPQPSAQRASDPAADRDLLRQVALGSSSAMREVYARCGGRAFSVVLRLLSSRADAEEVLQETFLEVWKRARDFDPERGGLETWVTTIARTRAIDRLRAMGTVARTVEGATHQPPPVSATPVAPDDAAALGQGRVRVLAALAQLPPEQREVVELAYFEGLSQREIAERTGDPLGTVKTRARLALEKLGDLLRELSPDTGPPG</sequence>
<feature type="domain" description="RNA polymerase sigma-70 region 2" evidence="5">
    <location>
        <begin position="36"/>
        <end position="100"/>
    </location>
</feature>
<dbReference type="CDD" id="cd06171">
    <property type="entry name" value="Sigma70_r4"/>
    <property type="match status" value="1"/>
</dbReference>
<evidence type="ECO:0000313" key="8">
    <source>
        <dbReference type="Proteomes" id="UP000518300"/>
    </source>
</evidence>
<dbReference type="PANTHER" id="PTHR43133:SF62">
    <property type="entry name" value="RNA POLYMERASE SIGMA FACTOR SIGZ"/>
    <property type="match status" value="1"/>
</dbReference>
<gene>
    <name evidence="7" type="ORF">HG543_28105</name>
</gene>
<dbReference type="InterPro" id="IPR013324">
    <property type="entry name" value="RNA_pol_sigma_r3/r4-like"/>
</dbReference>
<dbReference type="EMBL" id="JABBJJ010000150">
    <property type="protein sequence ID" value="NMO18698.1"/>
    <property type="molecule type" value="Genomic_DNA"/>
</dbReference>
<dbReference type="Pfam" id="PF04542">
    <property type="entry name" value="Sigma70_r2"/>
    <property type="match status" value="1"/>
</dbReference>
<dbReference type="RefSeq" id="WP_169347963.1">
    <property type="nucleotide sequence ID" value="NZ_JABBJJ010000150.1"/>
</dbReference>
<keyword evidence="2" id="KW-0805">Transcription regulation</keyword>
<keyword evidence="3" id="KW-0731">Sigma factor</keyword>
<dbReference type="SUPFAM" id="SSF88946">
    <property type="entry name" value="Sigma2 domain of RNA polymerase sigma factors"/>
    <property type="match status" value="1"/>
</dbReference>
<dbReference type="Gene3D" id="1.10.1740.10">
    <property type="match status" value="1"/>
</dbReference>
<evidence type="ECO:0000256" key="3">
    <source>
        <dbReference type="ARBA" id="ARBA00023082"/>
    </source>
</evidence>
<evidence type="ECO:0000256" key="4">
    <source>
        <dbReference type="ARBA" id="ARBA00023163"/>
    </source>
</evidence>
<dbReference type="InterPro" id="IPR014284">
    <property type="entry name" value="RNA_pol_sigma-70_dom"/>
</dbReference>
<proteinExistence type="inferred from homology"/>
<dbReference type="GO" id="GO:0016987">
    <property type="term" value="F:sigma factor activity"/>
    <property type="evidence" value="ECO:0007669"/>
    <property type="project" value="UniProtKB-KW"/>
</dbReference>
<reference evidence="7 8" key="1">
    <citation type="submission" date="2020-04" db="EMBL/GenBank/DDBJ databases">
        <title>Draft genome of Pyxidicoccus fallax type strain.</title>
        <authorList>
            <person name="Whitworth D.E."/>
        </authorList>
    </citation>
    <scope>NUCLEOTIDE SEQUENCE [LARGE SCALE GENOMIC DNA]</scope>
    <source>
        <strain evidence="7 8">DSM 14698</strain>
    </source>
</reference>
<name>A0A848LLR1_9BACT</name>
<dbReference type="Gene3D" id="1.10.10.10">
    <property type="entry name" value="Winged helix-like DNA-binding domain superfamily/Winged helix DNA-binding domain"/>
    <property type="match status" value="1"/>
</dbReference>
<dbReference type="InterPro" id="IPR039425">
    <property type="entry name" value="RNA_pol_sigma-70-like"/>
</dbReference>
<evidence type="ECO:0000259" key="6">
    <source>
        <dbReference type="Pfam" id="PF08281"/>
    </source>
</evidence>
<dbReference type="SUPFAM" id="SSF88659">
    <property type="entry name" value="Sigma3 and sigma4 domains of RNA polymerase sigma factors"/>
    <property type="match status" value="1"/>
</dbReference>
<evidence type="ECO:0000259" key="5">
    <source>
        <dbReference type="Pfam" id="PF04542"/>
    </source>
</evidence>
<dbReference type="Proteomes" id="UP000518300">
    <property type="component" value="Unassembled WGS sequence"/>
</dbReference>
<dbReference type="GO" id="GO:0006352">
    <property type="term" value="P:DNA-templated transcription initiation"/>
    <property type="evidence" value="ECO:0007669"/>
    <property type="project" value="InterPro"/>
</dbReference>
<comment type="similarity">
    <text evidence="1">Belongs to the sigma-70 factor family. ECF subfamily.</text>
</comment>
<dbReference type="NCBIfam" id="TIGR02937">
    <property type="entry name" value="sigma70-ECF"/>
    <property type="match status" value="1"/>
</dbReference>
<protein>
    <submittedName>
        <fullName evidence="7">Sigma-70 family RNA polymerase sigma factor</fullName>
    </submittedName>
</protein>
<comment type="caution">
    <text evidence="7">The sequence shown here is derived from an EMBL/GenBank/DDBJ whole genome shotgun (WGS) entry which is preliminary data.</text>
</comment>
<dbReference type="InterPro" id="IPR036388">
    <property type="entry name" value="WH-like_DNA-bd_sf"/>
</dbReference>
<dbReference type="Pfam" id="PF08281">
    <property type="entry name" value="Sigma70_r4_2"/>
    <property type="match status" value="1"/>
</dbReference>
<keyword evidence="4" id="KW-0804">Transcription</keyword>
<dbReference type="PANTHER" id="PTHR43133">
    <property type="entry name" value="RNA POLYMERASE ECF-TYPE SIGMA FACTO"/>
    <property type="match status" value="1"/>
</dbReference>